<evidence type="ECO:0008006" key="3">
    <source>
        <dbReference type="Google" id="ProtNLM"/>
    </source>
</evidence>
<evidence type="ECO:0000313" key="1">
    <source>
        <dbReference type="EMBL" id="TQL78290.1"/>
    </source>
</evidence>
<evidence type="ECO:0000313" key="2">
    <source>
        <dbReference type="Proteomes" id="UP000317043"/>
    </source>
</evidence>
<dbReference type="Gene3D" id="1.25.40.10">
    <property type="entry name" value="Tetratricopeptide repeat domain"/>
    <property type="match status" value="1"/>
</dbReference>
<dbReference type="InterPro" id="IPR029045">
    <property type="entry name" value="ClpP/crotonase-like_dom_sf"/>
</dbReference>
<dbReference type="SUPFAM" id="SSF48452">
    <property type="entry name" value="TPR-like"/>
    <property type="match status" value="1"/>
</dbReference>
<dbReference type="OrthoDB" id="9799367at2"/>
<comment type="caution">
    <text evidence="1">The sequence shown here is derived from an EMBL/GenBank/DDBJ whole genome shotgun (WGS) entry which is preliminary data.</text>
</comment>
<dbReference type="Gene3D" id="3.90.226.10">
    <property type="entry name" value="2-enoyl-CoA Hydratase, Chain A, domain 1"/>
    <property type="match status" value="1"/>
</dbReference>
<name>A0A543B0K0_9ACTN</name>
<organism evidence="1 2">
    <name type="scientific">Stackebrandtia endophytica</name>
    <dbReference type="NCBI Taxonomy" id="1496996"/>
    <lineage>
        <taxon>Bacteria</taxon>
        <taxon>Bacillati</taxon>
        <taxon>Actinomycetota</taxon>
        <taxon>Actinomycetes</taxon>
        <taxon>Glycomycetales</taxon>
        <taxon>Glycomycetaceae</taxon>
        <taxon>Stackebrandtia</taxon>
    </lineage>
</organism>
<dbReference type="AlphaFoldDB" id="A0A543B0K0"/>
<accession>A0A543B0K0</accession>
<dbReference type="SUPFAM" id="SSF52096">
    <property type="entry name" value="ClpP/crotonase"/>
    <property type="match status" value="1"/>
</dbReference>
<sequence>MDTPTYLRLAHRARKATEESDWPTAATLWAELTRLNPTRGDAWYRLGEAHYQAGEPLSALTAYDAARRHGVYDKNAYLFRTKAELSLDIAKCLARLGDRGGAIEEVETALELGLPNRSDLDDEVFDGLRTLPRFVHCALPEAPADRDSGWRADLALLVTEIHRRSPVAHRFTEPVTRAAADLDRRIPELTDLQIVVELRRILALLGDGHAWVSLDNDRDEWRRELPIRLFQFGESVHITAAAPEHADLVGRELLSIDGHPVRSVLDAVESVTTHDNRQQLLSEAVGGLRHLPILHALGVADRPDRVRLEVGDGPGSRLVNLTAVDPPGPAWGHRHRLPGWDWLPDRGPNPPAHLARIGERYWFAHDAANSLIHFGFNSLVEEPDEPLAEFFEKLFAQFDEVTADRLVIDLRWNGGGNTFKALPLLTHILARPRLNRPNALFIVIGRNTFSAAQNTATMLGAHTEATFVGEPTGSSPNFTGEVIEFRLPYSGLTANVSDLYWQTSNPLDERTWIAPDLYTPPQLSDWVTGHDPALAAIHTYPVESWDA</sequence>
<dbReference type="InParanoid" id="A0A543B0K0"/>
<proteinExistence type="predicted"/>
<gene>
    <name evidence="1" type="ORF">FB566_3873</name>
</gene>
<protein>
    <recommendedName>
        <fullName evidence="3">Tetratricopeptide repeat protein</fullName>
    </recommendedName>
</protein>
<dbReference type="EMBL" id="VFOW01000001">
    <property type="protein sequence ID" value="TQL78290.1"/>
    <property type="molecule type" value="Genomic_DNA"/>
</dbReference>
<dbReference type="RefSeq" id="WP_142042504.1">
    <property type="nucleotide sequence ID" value="NZ_JBHTGS010000004.1"/>
</dbReference>
<reference evidence="1 2" key="1">
    <citation type="submission" date="2019-06" db="EMBL/GenBank/DDBJ databases">
        <title>Sequencing the genomes of 1000 actinobacteria strains.</title>
        <authorList>
            <person name="Klenk H.-P."/>
        </authorList>
    </citation>
    <scope>NUCLEOTIDE SEQUENCE [LARGE SCALE GENOMIC DNA]</scope>
    <source>
        <strain evidence="1 2">DSM 45928</strain>
    </source>
</reference>
<keyword evidence="2" id="KW-1185">Reference proteome</keyword>
<dbReference type="InterPro" id="IPR011990">
    <property type="entry name" value="TPR-like_helical_dom_sf"/>
</dbReference>
<dbReference type="Proteomes" id="UP000317043">
    <property type="component" value="Unassembled WGS sequence"/>
</dbReference>